<evidence type="ECO:0000313" key="3">
    <source>
        <dbReference type="EMBL" id="OGZ67560.1"/>
    </source>
</evidence>
<keyword evidence="1" id="KW-0472">Membrane</keyword>
<evidence type="ECO:0000313" key="4">
    <source>
        <dbReference type="Proteomes" id="UP000179183"/>
    </source>
</evidence>
<dbReference type="AlphaFoldDB" id="A0A1G2HZD5"/>
<comment type="caution">
    <text evidence="3">The sequence shown here is derived from an EMBL/GenBank/DDBJ whole genome shotgun (WGS) entry which is preliminary data.</text>
</comment>
<dbReference type="InterPro" id="IPR013229">
    <property type="entry name" value="PEGA"/>
</dbReference>
<dbReference type="SUPFAM" id="SSF50978">
    <property type="entry name" value="WD40 repeat-like"/>
    <property type="match status" value="1"/>
</dbReference>
<gene>
    <name evidence="3" type="ORF">A3D34_01215</name>
</gene>
<protein>
    <recommendedName>
        <fullName evidence="2">PEGA domain-containing protein</fullName>
    </recommendedName>
</protein>
<keyword evidence="1" id="KW-1133">Transmembrane helix</keyword>
<feature type="domain" description="PEGA" evidence="2">
    <location>
        <begin position="44"/>
        <end position="111"/>
    </location>
</feature>
<feature type="transmembrane region" description="Helical" evidence="1">
    <location>
        <begin position="7"/>
        <end position="29"/>
    </location>
</feature>
<dbReference type="InterPro" id="IPR036322">
    <property type="entry name" value="WD40_repeat_dom_sf"/>
</dbReference>
<dbReference type="Pfam" id="PF08308">
    <property type="entry name" value="PEGA"/>
    <property type="match status" value="1"/>
</dbReference>
<accession>A0A1G2HZD5</accession>
<organism evidence="3 4">
    <name type="scientific">Candidatus Staskawiczbacteria bacterium RIFCSPHIGHO2_02_FULL_33_16</name>
    <dbReference type="NCBI Taxonomy" id="1802204"/>
    <lineage>
        <taxon>Bacteria</taxon>
        <taxon>Candidatus Staskawicziibacteriota</taxon>
    </lineage>
</organism>
<evidence type="ECO:0000256" key="1">
    <source>
        <dbReference type="SAM" id="Phobius"/>
    </source>
</evidence>
<proteinExistence type="predicted"/>
<name>A0A1G2HZD5_9BACT</name>
<dbReference type="Proteomes" id="UP000179183">
    <property type="component" value="Unassembled WGS sequence"/>
</dbReference>
<sequence>MTKKSRRIIFFICIILFLLIAPYIVMYSLGYRVDVANKKIVTTGGIYVKALPQGANVIIDSKINKKTGILSNAVFVQNLLPKQHTVVIKKEGFHDYQKTLEVKEREVTKLEHIILFKNNIVFQILEDKTQSPFNKKTLEDAYIIKNNTLYYSDIEENNQLSPTQKNTPIIKNIIAFKVLDKNIVWLSLDGFLYNFNMERKNTEKLSVRDIFIHQKNIYTLLIFNQTIFLKENDTLFIFDEKIKSFENFYGSVKNMQISPDRQKILYCNDHEILFSFLNSNNPEKIFLNRFSKKINECHWINNEYVIFSLENSIIISEIDKRGNINAISLKETISLQGNADINIQSPEILFNKEDGKLYILTQNTILVSEKLIP</sequence>
<reference evidence="3 4" key="1">
    <citation type="journal article" date="2016" name="Nat. Commun.">
        <title>Thousands of microbial genomes shed light on interconnected biogeochemical processes in an aquifer system.</title>
        <authorList>
            <person name="Anantharaman K."/>
            <person name="Brown C.T."/>
            <person name="Hug L.A."/>
            <person name="Sharon I."/>
            <person name="Castelle C.J."/>
            <person name="Probst A.J."/>
            <person name="Thomas B.C."/>
            <person name="Singh A."/>
            <person name="Wilkins M.J."/>
            <person name="Karaoz U."/>
            <person name="Brodie E.L."/>
            <person name="Williams K.H."/>
            <person name="Hubbard S.S."/>
            <person name="Banfield J.F."/>
        </authorList>
    </citation>
    <scope>NUCLEOTIDE SEQUENCE [LARGE SCALE GENOMIC DNA]</scope>
</reference>
<dbReference type="EMBL" id="MHOQ01000003">
    <property type="protein sequence ID" value="OGZ67560.1"/>
    <property type="molecule type" value="Genomic_DNA"/>
</dbReference>
<keyword evidence="1" id="KW-0812">Transmembrane</keyword>
<evidence type="ECO:0000259" key="2">
    <source>
        <dbReference type="Pfam" id="PF08308"/>
    </source>
</evidence>